<dbReference type="EMBL" id="PKSL01000055">
    <property type="protein sequence ID" value="POW09421.1"/>
    <property type="molecule type" value="Genomic_DNA"/>
</dbReference>
<comment type="caution">
    <text evidence="3">The sequence shown here is derived from an EMBL/GenBank/DDBJ whole genome shotgun (WGS) entry which is preliminary data.</text>
</comment>
<dbReference type="GO" id="GO:0006635">
    <property type="term" value="P:fatty acid beta-oxidation"/>
    <property type="evidence" value="ECO:0007669"/>
    <property type="project" value="TreeGrafter"/>
</dbReference>
<dbReference type="InterPro" id="IPR001753">
    <property type="entry name" value="Enoyl-CoA_hydra/iso"/>
</dbReference>
<evidence type="ECO:0008006" key="5">
    <source>
        <dbReference type="Google" id="ProtNLM"/>
    </source>
</evidence>
<organism evidence="3 4">
    <name type="scientific">Puccinia striiformis</name>
    <dbReference type="NCBI Taxonomy" id="27350"/>
    <lineage>
        <taxon>Eukaryota</taxon>
        <taxon>Fungi</taxon>
        <taxon>Dikarya</taxon>
        <taxon>Basidiomycota</taxon>
        <taxon>Pucciniomycotina</taxon>
        <taxon>Pucciniomycetes</taxon>
        <taxon>Pucciniales</taxon>
        <taxon>Pucciniaceae</taxon>
        <taxon>Puccinia</taxon>
    </lineage>
</organism>
<evidence type="ECO:0000256" key="2">
    <source>
        <dbReference type="ARBA" id="ARBA00023239"/>
    </source>
</evidence>
<keyword evidence="2" id="KW-0456">Lyase</keyword>
<name>A0A2S4VIP7_9BASI</name>
<dbReference type="GO" id="GO:0005739">
    <property type="term" value="C:mitochondrion"/>
    <property type="evidence" value="ECO:0007669"/>
    <property type="project" value="TreeGrafter"/>
</dbReference>
<dbReference type="VEuPathDB" id="FungiDB:PSTT_06842"/>
<dbReference type="Gene3D" id="1.10.12.10">
    <property type="entry name" value="Lyase 2-enoyl-coa Hydratase, Chain A, domain 2"/>
    <property type="match status" value="1"/>
</dbReference>
<evidence type="ECO:0000313" key="4">
    <source>
        <dbReference type="Proteomes" id="UP000239156"/>
    </source>
</evidence>
<dbReference type="Gene3D" id="3.90.226.10">
    <property type="entry name" value="2-enoyl-CoA Hydratase, Chain A, domain 1"/>
    <property type="match status" value="2"/>
</dbReference>
<dbReference type="CDD" id="cd06558">
    <property type="entry name" value="crotonase-like"/>
    <property type="match status" value="1"/>
</dbReference>
<dbReference type="Pfam" id="PF00378">
    <property type="entry name" value="ECH_1"/>
    <property type="match status" value="2"/>
</dbReference>
<evidence type="ECO:0000313" key="3">
    <source>
        <dbReference type="EMBL" id="POW09421.1"/>
    </source>
</evidence>
<dbReference type="PANTHER" id="PTHR11941:SF54">
    <property type="entry name" value="ENOYL-COA HYDRATASE, MITOCHONDRIAL"/>
    <property type="match status" value="1"/>
</dbReference>
<proteinExistence type="inferred from homology"/>
<dbReference type="GO" id="GO:0016836">
    <property type="term" value="F:hydro-lyase activity"/>
    <property type="evidence" value="ECO:0007669"/>
    <property type="project" value="UniProtKB-ARBA"/>
</dbReference>
<evidence type="ECO:0000256" key="1">
    <source>
        <dbReference type="ARBA" id="ARBA00005254"/>
    </source>
</evidence>
<dbReference type="PANTHER" id="PTHR11941">
    <property type="entry name" value="ENOYL-COA HYDRATASE-RELATED"/>
    <property type="match status" value="1"/>
</dbReference>
<dbReference type="InterPro" id="IPR029045">
    <property type="entry name" value="ClpP/crotonase-like_dom_sf"/>
</dbReference>
<keyword evidence="4" id="KW-1185">Reference proteome</keyword>
<dbReference type="AlphaFoldDB" id="A0A2S4VIP7"/>
<dbReference type="InterPro" id="IPR014748">
    <property type="entry name" value="Enoyl-CoA_hydra_C"/>
</dbReference>
<comment type="similarity">
    <text evidence="1">Belongs to the enoyl-CoA hydratase/isomerase family.</text>
</comment>
<dbReference type="VEuPathDB" id="FungiDB:PSHT_05747"/>
<protein>
    <recommendedName>
        <fullName evidence="5">Enoyl-CoA hydratase</fullName>
    </recommendedName>
</protein>
<accession>A0A2S4VIP7</accession>
<dbReference type="FunFam" id="1.10.12.10:FF:000001">
    <property type="entry name" value="Probable enoyl-CoA hydratase, mitochondrial"/>
    <property type="match status" value="1"/>
</dbReference>
<dbReference type="Proteomes" id="UP000239156">
    <property type="component" value="Unassembled WGS sequence"/>
</dbReference>
<sequence>SIMLPIRQSASFLLYRSLNLTTRYQSSQASSYQNIVYSNPSPTVGLLTLNRPRALNALSSPLFTEINDLLSSINSSSSPVRCLVITGSEKAFAAGADIPEMADRSLAEVYDSDFLKFWSEKISSFRVPIVAAVSGYALGGGCELAMMWVLNPYSRFRSPFPDLIAELCVLILFAQSFVLRCDIILASKEAKFGQPEINASVIPGAGGTQRLVRAIGKSKAMEYILTGKPFSAQEAYEWGLISRLASRGWRSQRATRRISIFGRIDFNQTKLATKAAKEAVNLAYEMPLSQGLDFEKRLFHLLFGTNDQKEGMKAFVEKRKPKFTHS</sequence>
<feature type="non-terminal residue" evidence="3">
    <location>
        <position position="1"/>
    </location>
</feature>
<reference evidence="3" key="1">
    <citation type="submission" date="2017-12" db="EMBL/GenBank/DDBJ databases">
        <title>Gene loss provides genomic basis for host adaptation in cereal stripe rust fungi.</title>
        <authorList>
            <person name="Xia C."/>
        </authorList>
    </citation>
    <scope>NUCLEOTIDE SEQUENCE [LARGE SCALE GENOMIC DNA]</scope>
    <source>
        <strain evidence="3">93-210</strain>
    </source>
</reference>
<dbReference type="SUPFAM" id="SSF52096">
    <property type="entry name" value="ClpP/crotonase"/>
    <property type="match status" value="2"/>
</dbReference>
<gene>
    <name evidence="3" type="ORF">PSTT_06842</name>
</gene>